<sequence length="44" mass="5210">MPRFSTIRRNRERELLLKLRKQLGALWTSARAKYLAGIVDRHST</sequence>
<reference evidence="2" key="1">
    <citation type="journal article" date="2012" name="Nat. Biotechnol.">
        <title>Reference genome sequence of the model plant Setaria.</title>
        <authorList>
            <person name="Bennetzen J.L."/>
            <person name="Schmutz J."/>
            <person name="Wang H."/>
            <person name="Percifield R."/>
            <person name="Hawkins J."/>
            <person name="Pontaroli A.C."/>
            <person name="Estep M."/>
            <person name="Feng L."/>
            <person name="Vaughn J.N."/>
            <person name="Grimwood J."/>
            <person name="Jenkins J."/>
            <person name="Barry K."/>
            <person name="Lindquist E."/>
            <person name="Hellsten U."/>
            <person name="Deshpande S."/>
            <person name="Wang X."/>
            <person name="Wu X."/>
            <person name="Mitros T."/>
            <person name="Triplett J."/>
            <person name="Yang X."/>
            <person name="Ye C.Y."/>
            <person name="Mauro-Herrera M."/>
            <person name="Wang L."/>
            <person name="Li P."/>
            <person name="Sharma M."/>
            <person name="Sharma R."/>
            <person name="Ronald P.C."/>
            <person name="Panaud O."/>
            <person name="Kellogg E.A."/>
            <person name="Brutnell T.P."/>
            <person name="Doust A.N."/>
            <person name="Tuskan G.A."/>
            <person name="Rokhsar D."/>
            <person name="Devos K.M."/>
        </authorList>
    </citation>
    <scope>NUCLEOTIDE SEQUENCE [LARGE SCALE GENOMIC DNA]</scope>
    <source>
        <strain evidence="2">cv. Yugu1</strain>
    </source>
</reference>
<dbReference type="EMBL" id="AGNK02003859">
    <property type="status" value="NOT_ANNOTATED_CDS"/>
    <property type="molecule type" value="Genomic_DNA"/>
</dbReference>
<protein>
    <submittedName>
        <fullName evidence="1">Uncharacterized protein</fullName>
    </submittedName>
</protein>
<proteinExistence type="predicted"/>
<dbReference type="HOGENOM" id="CLU_3225568_0_0_1"/>
<organism evidence="1 2">
    <name type="scientific">Setaria italica</name>
    <name type="common">Foxtail millet</name>
    <name type="synonym">Panicum italicum</name>
    <dbReference type="NCBI Taxonomy" id="4555"/>
    <lineage>
        <taxon>Eukaryota</taxon>
        <taxon>Viridiplantae</taxon>
        <taxon>Streptophyta</taxon>
        <taxon>Embryophyta</taxon>
        <taxon>Tracheophyta</taxon>
        <taxon>Spermatophyta</taxon>
        <taxon>Magnoliopsida</taxon>
        <taxon>Liliopsida</taxon>
        <taxon>Poales</taxon>
        <taxon>Poaceae</taxon>
        <taxon>PACMAD clade</taxon>
        <taxon>Panicoideae</taxon>
        <taxon>Panicodae</taxon>
        <taxon>Paniceae</taxon>
        <taxon>Cenchrinae</taxon>
        <taxon>Setaria</taxon>
    </lineage>
</organism>
<dbReference type="InParanoid" id="K3YP52"/>
<evidence type="ECO:0000313" key="2">
    <source>
        <dbReference type="Proteomes" id="UP000004995"/>
    </source>
</evidence>
<accession>K3YP52</accession>
<dbReference type="Gramene" id="KQL01818">
    <property type="protein sequence ID" value="KQL01818"/>
    <property type="gene ID" value="SETIT_016044mg"/>
</dbReference>
<dbReference type="EnsemblPlants" id="KQL01818">
    <property type="protein sequence ID" value="KQL01818"/>
    <property type="gene ID" value="SETIT_016044mg"/>
</dbReference>
<reference evidence="1" key="2">
    <citation type="submission" date="2018-08" db="UniProtKB">
        <authorList>
            <consortium name="EnsemblPlants"/>
        </authorList>
    </citation>
    <scope>IDENTIFICATION</scope>
    <source>
        <strain evidence="1">Yugu1</strain>
    </source>
</reference>
<dbReference type="AlphaFoldDB" id="K3YP52"/>
<evidence type="ECO:0000313" key="1">
    <source>
        <dbReference type="EnsemblPlants" id="KQL01818"/>
    </source>
</evidence>
<name>K3YP52_SETIT</name>
<dbReference type="Proteomes" id="UP000004995">
    <property type="component" value="Unassembled WGS sequence"/>
</dbReference>
<keyword evidence="2" id="KW-1185">Reference proteome</keyword>